<dbReference type="PROSITE" id="PS00486">
    <property type="entry name" value="DNA_MISMATCH_REPAIR_2"/>
    <property type="match status" value="1"/>
</dbReference>
<dbReference type="InterPro" id="IPR007861">
    <property type="entry name" value="DNA_mismatch_repair_MutS_clamp"/>
</dbReference>
<organism evidence="12 13">
    <name type="scientific">Ammoniphilus resinae</name>
    <dbReference type="NCBI Taxonomy" id="861532"/>
    <lineage>
        <taxon>Bacteria</taxon>
        <taxon>Bacillati</taxon>
        <taxon>Bacillota</taxon>
        <taxon>Bacilli</taxon>
        <taxon>Bacillales</taxon>
        <taxon>Paenibacillaceae</taxon>
        <taxon>Aneurinibacillus group</taxon>
        <taxon>Ammoniphilus</taxon>
    </lineage>
</organism>
<dbReference type="SUPFAM" id="SSF55271">
    <property type="entry name" value="DNA repair protein MutS, domain I"/>
    <property type="match status" value="1"/>
</dbReference>
<dbReference type="Proteomes" id="UP001519343">
    <property type="component" value="Unassembled WGS sequence"/>
</dbReference>
<dbReference type="Pfam" id="PF05190">
    <property type="entry name" value="MutS_IV"/>
    <property type="match status" value="1"/>
</dbReference>
<gene>
    <name evidence="7" type="primary">mutS</name>
    <name evidence="12" type="ORF">J2Z37_001583</name>
</gene>
<dbReference type="Pfam" id="PF05192">
    <property type="entry name" value="MutS_III"/>
    <property type="match status" value="1"/>
</dbReference>
<dbReference type="Gene3D" id="3.30.420.110">
    <property type="entry name" value="MutS, connector domain"/>
    <property type="match status" value="1"/>
</dbReference>
<dbReference type="PANTHER" id="PTHR11361">
    <property type="entry name" value="DNA MISMATCH REPAIR PROTEIN MUTS FAMILY MEMBER"/>
    <property type="match status" value="1"/>
</dbReference>
<feature type="coiled-coil region" evidence="10">
    <location>
        <begin position="502"/>
        <end position="544"/>
    </location>
</feature>
<dbReference type="SMART" id="SM00533">
    <property type="entry name" value="MUTSd"/>
    <property type="match status" value="1"/>
</dbReference>
<dbReference type="Pfam" id="PF05188">
    <property type="entry name" value="MutS_II"/>
    <property type="match status" value="1"/>
</dbReference>
<dbReference type="HAMAP" id="MF_00096">
    <property type="entry name" value="MutS"/>
    <property type="match status" value="1"/>
</dbReference>
<dbReference type="SUPFAM" id="SSF48334">
    <property type="entry name" value="DNA repair protein MutS, domain III"/>
    <property type="match status" value="1"/>
</dbReference>
<evidence type="ECO:0000259" key="11">
    <source>
        <dbReference type="PROSITE" id="PS00486"/>
    </source>
</evidence>
<evidence type="ECO:0000256" key="3">
    <source>
        <dbReference type="ARBA" id="ARBA00022763"/>
    </source>
</evidence>
<evidence type="ECO:0000256" key="8">
    <source>
        <dbReference type="NCBIfam" id="TIGR01070"/>
    </source>
</evidence>
<comment type="function">
    <text evidence="7">This protein is involved in the repair of mismatches in DNA. It is possible that it carries out the mismatch recognition step. This protein has a weak ATPase activity.</text>
</comment>
<dbReference type="Pfam" id="PF00488">
    <property type="entry name" value="MutS_V"/>
    <property type="match status" value="1"/>
</dbReference>
<comment type="caution">
    <text evidence="12">The sequence shown here is derived from an EMBL/GenBank/DDBJ whole genome shotgun (WGS) entry which is preliminary data.</text>
</comment>
<evidence type="ECO:0000313" key="12">
    <source>
        <dbReference type="EMBL" id="MBP1931582.1"/>
    </source>
</evidence>
<dbReference type="PIRSF" id="PIRSF037677">
    <property type="entry name" value="DNA_mis_repair_Msh6"/>
    <property type="match status" value="1"/>
</dbReference>
<sequence>MAKYTPMMEQYLSIKAEYPDAFLFFRLGDFYELFFEDAVLAARELEITLTGREAGTEERIPMCGVPYHSVDTYFHTLLAKGYKIAICEQVEDPKTAKGVVRREVIRVLTPGTVMEGNMLSDRENNFLVAGIAEEDGFSLAACDISTGQFYGAVFQTIEQLAAEIMSYNPKEILLKQGTGSITLQERCVAMGSSNIQVITDEQRPTAGLSSQLIDGDLSASLKMASQMLLDYLKDTQKRNLDHLQPLEVYLTEQYMVLDPFTKKNLELMETLIDKSKKGSLLWYLDQTVTALGARMIRSWVDKPLLGKEEIQNRLIAVGFLKDQWMVREELRELLKSVYDIERLAGRISFGNANAKDLVNLKRSLEVIPLLKKLILKAETEAPGLLKQMAETMDGCQDLVELIEQAIVNDPPLSVKEGGLIKEGYDGYLDKLKTVSRDGKQWISALEKKEREETGIKSLKVGYNRVFGYYIEVTKANLGSLPEGKYERKQTLANAERFITPELKEQEALILEAEEKLTELEYQIFSELRQQIARFVTRLQRAAKQIATFDALASLAQVAQECGLVRPTLQDDGVLYIREGRHPVVEKVLVDQPFIANDTHLDCDTQRIVLLTGPNMAGKSTYMRQVALIVIMAQIGSFVPAESATISLTDRIFTRIGAADDLVGGQSTFMVEMKDIETMTTQASKQSLVIIDEIGRGTSTHDGMSIAQAVIEFLHDEVGCKSIVSTHYHELAVLEDMLQGLKNFHMAVQEQKDNIVFLRKLKQGSTSESYGIYCAQLAGLPEKIINRSGELLKGYKEKGPVEQSSGLVNSFVQEPIQLDLFATSSKEKEKTIDTTVKKLEKITQEVKSIDLINMTPLAAMNYLFELKQKLQKL</sequence>
<evidence type="ECO:0000313" key="13">
    <source>
        <dbReference type="Proteomes" id="UP001519343"/>
    </source>
</evidence>
<dbReference type="Gene3D" id="3.40.1170.10">
    <property type="entry name" value="DNA repair protein MutS, domain I"/>
    <property type="match status" value="1"/>
</dbReference>
<evidence type="ECO:0000256" key="7">
    <source>
        <dbReference type="HAMAP-Rule" id="MF_00096"/>
    </source>
</evidence>
<dbReference type="InterPro" id="IPR007695">
    <property type="entry name" value="DNA_mismatch_repair_MutS-lik_N"/>
</dbReference>
<dbReference type="InterPro" id="IPR017261">
    <property type="entry name" value="DNA_mismatch_repair_MutS/MSH"/>
</dbReference>
<dbReference type="InterPro" id="IPR027417">
    <property type="entry name" value="P-loop_NTPase"/>
</dbReference>
<dbReference type="RefSeq" id="WP_209809677.1">
    <property type="nucleotide sequence ID" value="NZ_JAGGKT010000003.1"/>
</dbReference>
<evidence type="ECO:0000256" key="1">
    <source>
        <dbReference type="ARBA" id="ARBA00006271"/>
    </source>
</evidence>
<keyword evidence="3 7" id="KW-0227">DNA damage</keyword>
<reference evidence="12 13" key="1">
    <citation type="submission" date="2021-03" db="EMBL/GenBank/DDBJ databases">
        <title>Genomic Encyclopedia of Type Strains, Phase IV (KMG-IV): sequencing the most valuable type-strain genomes for metagenomic binning, comparative biology and taxonomic classification.</title>
        <authorList>
            <person name="Goeker M."/>
        </authorList>
    </citation>
    <scope>NUCLEOTIDE SEQUENCE [LARGE SCALE GENOMIC DNA]</scope>
    <source>
        <strain evidence="12 13">DSM 24738</strain>
    </source>
</reference>
<dbReference type="Gene3D" id="3.40.50.300">
    <property type="entry name" value="P-loop containing nucleotide triphosphate hydrolases"/>
    <property type="match status" value="1"/>
</dbReference>
<dbReference type="NCBIfam" id="TIGR01070">
    <property type="entry name" value="mutS1"/>
    <property type="match status" value="1"/>
</dbReference>
<dbReference type="InterPro" id="IPR045076">
    <property type="entry name" value="MutS"/>
</dbReference>
<dbReference type="InterPro" id="IPR036187">
    <property type="entry name" value="DNA_mismatch_repair_MutS_sf"/>
</dbReference>
<comment type="similarity">
    <text evidence="1 7 9">Belongs to the DNA mismatch repair MutS family.</text>
</comment>
<evidence type="ECO:0000256" key="6">
    <source>
        <dbReference type="ARBA" id="ARBA00023204"/>
    </source>
</evidence>
<evidence type="ECO:0000256" key="4">
    <source>
        <dbReference type="ARBA" id="ARBA00022840"/>
    </source>
</evidence>
<proteinExistence type="inferred from homology"/>
<dbReference type="InterPro" id="IPR036678">
    <property type="entry name" value="MutS_con_dom_sf"/>
</dbReference>
<keyword evidence="4 7" id="KW-0067">ATP-binding</keyword>
<dbReference type="Gene3D" id="1.10.1420.10">
    <property type="match status" value="2"/>
</dbReference>
<feature type="domain" description="DNA mismatch repair proteins mutS family" evidence="11">
    <location>
        <begin position="686"/>
        <end position="702"/>
    </location>
</feature>
<dbReference type="InterPro" id="IPR007696">
    <property type="entry name" value="DNA_mismatch_repair_MutS_core"/>
</dbReference>
<name>A0ABS4GNE7_9BACL</name>
<protein>
    <recommendedName>
        <fullName evidence="7 8">DNA mismatch repair protein MutS</fullName>
    </recommendedName>
</protein>
<dbReference type="SUPFAM" id="SSF53150">
    <property type="entry name" value="DNA repair protein MutS, domain II"/>
    <property type="match status" value="1"/>
</dbReference>
<dbReference type="Pfam" id="PF01624">
    <property type="entry name" value="MutS_I"/>
    <property type="match status" value="1"/>
</dbReference>
<keyword evidence="5 7" id="KW-0238">DNA-binding</keyword>
<dbReference type="NCBIfam" id="NF003810">
    <property type="entry name" value="PRK05399.1"/>
    <property type="match status" value="1"/>
</dbReference>
<evidence type="ECO:0000256" key="5">
    <source>
        <dbReference type="ARBA" id="ARBA00023125"/>
    </source>
</evidence>
<dbReference type="CDD" id="cd03284">
    <property type="entry name" value="ABC_MutS1"/>
    <property type="match status" value="1"/>
</dbReference>
<dbReference type="InterPro" id="IPR005748">
    <property type="entry name" value="DNA_mismatch_repair_MutS"/>
</dbReference>
<dbReference type="InterPro" id="IPR007860">
    <property type="entry name" value="DNA_mmatch_repair_MutS_con_dom"/>
</dbReference>
<dbReference type="EMBL" id="JAGGKT010000003">
    <property type="protein sequence ID" value="MBP1931582.1"/>
    <property type="molecule type" value="Genomic_DNA"/>
</dbReference>
<keyword evidence="10" id="KW-0175">Coiled coil</keyword>
<dbReference type="SUPFAM" id="SSF52540">
    <property type="entry name" value="P-loop containing nucleoside triphosphate hydrolases"/>
    <property type="match status" value="1"/>
</dbReference>
<dbReference type="InterPro" id="IPR016151">
    <property type="entry name" value="DNA_mismatch_repair_MutS_N"/>
</dbReference>
<dbReference type="SMART" id="SM00534">
    <property type="entry name" value="MUTSac"/>
    <property type="match status" value="1"/>
</dbReference>
<evidence type="ECO:0000256" key="9">
    <source>
        <dbReference type="RuleBase" id="RU003756"/>
    </source>
</evidence>
<keyword evidence="2 7" id="KW-0547">Nucleotide-binding</keyword>
<feature type="binding site" evidence="7">
    <location>
        <begin position="612"/>
        <end position="619"/>
    </location>
    <ligand>
        <name>ATP</name>
        <dbReference type="ChEBI" id="CHEBI:30616"/>
    </ligand>
</feature>
<keyword evidence="6 7" id="KW-0234">DNA repair</keyword>
<evidence type="ECO:0000256" key="10">
    <source>
        <dbReference type="SAM" id="Coils"/>
    </source>
</evidence>
<evidence type="ECO:0000256" key="2">
    <source>
        <dbReference type="ARBA" id="ARBA00022741"/>
    </source>
</evidence>
<dbReference type="InterPro" id="IPR000432">
    <property type="entry name" value="DNA_mismatch_repair_MutS_C"/>
</dbReference>
<keyword evidence="13" id="KW-1185">Reference proteome</keyword>
<dbReference type="PANTHER" id="PTHR11361:SF34">
    <property type="entry name" value="DNA MISMATCH REPAIR PROTEIN MSH1, MITOCHONDRIAL"/>
    <property type="match status" value="1"/>
</dbReference>
<accession>A0ABS4GNE7</accession>